<dbReference type="Gene3D" id="3.20.20.210">
    <property type="match status" value="1"/>
</dbReference>
<dbReference type="SUPFAM" id="SSF51726">
    <property type="entry name" value="UROD/MetE-like"/>
    <property type="match status" value="1"/>
</dbReference>
<dbReference type="InterPro" id="IPR052024">
    <property type="entry name" value="Methanogen_methyltrans"/>
</dbReference>
<organism evidence="2">
    <name type="scientific">hydrothermal vent metagenome</name>
    <dbReference type="NCBI Taxonomy" id="652676"/>
    <lineage>
        <taxon>unclassified sequences</taxon>
        <taxon>metagenomes</taxon>
        <taxon>ecological metagenomes</taxon>
    </lineage>
</organism>
<name>A0A3B0VHQ5_9ZZZZ</name>
<gene>
    <name evidence="2" type="ORF">MNBD_DELTA04-1494</name>
</gene>
<dbReference type="Pfam" id="PF01208">
    <property type="entry name" value="URO-D"/>
    <property type="match status" value="1"/>
</dbReference>
<dbReference type="PANTHER" id="PTHR47099">
    <property type="entry name" value="METHYLCOBAMIDE:COM METHYLTRANSFERASE MTBA"/>
    <property type="match status" value="1"/>
</dbReference>
<dbReference type="EMBL" id="UOEY01000087">
    <property type="protein sequence ID" value="VAW39823.1"/>
    <property type="molecule type" value="Genomic_DNA"/>
</dbReference>
<evidence type="ECO:0000259" key="1">
    <source>
        <dbReference type="Pfam" id="PF01208"/>
    </source>
</evidence>
<sequence length="297" mass="32708">MNHRQLVRRAIYHQHSPVPPKGEICICPGFIERLLGRPYQGLADKKETVTALGLDLVVVTTDPAFPDGLKPEPAIREIEWWRQRTDLYILALVTGPFRGGLDRIPFEHYCRLTLKAPQEVLELSRRATRDLVRRAKSCVRAGADGIIIADDLACNHHTLLSPPVLRKIIFPFLQQSLKSIRQTGAPVFFHSDGNINPVLADLAAMGFAGIHSLQPSAGMRMAEIKKQYGREMTLWGNIEFAAYPRKTAQELSALAVKIVADTAAGGGFIFGSSTGLADDTPVAAVVGVYEKLREYSA</sequence>
<dbReference type="GO" id="GO:0006779">
    <property type="term" value="P:porphyrin-containing compound biosynthetic process"/>
    <property type="evidence" value="ECO:0007669"/>
    <property type="project" value="InterPro"/>
</dbReference>
<dbReference type="InterPro" id="IPR038071">
    <property type="entry name" value="UROD/MetE-like_sf"/>
</dbReference>
<dbReference type="AlphaFoldDB" id="A0A3B0VHQ5"/>
<proteinExistence type="predicted"/>
<protein>
    <recommendedName>
        <fullName evidence="1">Uroporphyrinogen decarboxylase (URO-D) domain-containing protein</fullName>
    </recommendedName>
</protein>
<dbReference type="GO" id="GO:0004853">
    <property type="term" value="F:uroporphyrinogen decarboxylase activity"/>
    <property type="evidence" value="ECO:0007669"/>
    <property type="project" value="InterPro"/>
</dbReference>
<accession>A0A3B0VHQ5</accession>
<reference evidence="2" key="1">
    <citation type="submission" date="2018-06" db="EMBL/GenBank/DDBJ databases">
        <authorList>
            <person name="Zhirakovskaya E."/>
        </authorList>
    </citation>
    <scope>NUCLEOTIDE SEQUENCE</scope>
</reference>
<evidence type="ECO:0000313" key="2">
    <source>
        <dbReference type="EMBL" id="VAW39823.1"/>
    </source>
</evidence>
<dbReference type="PANTHER" id="PTHR47099:SF1">
    <property type="entry name" value="METHYLCOBAMIDE:COM METHYLTRANSFERASE MTBA"/>
    <property type="match status" value="1"/>
</dbReference>
<dbReference type="InterPro" id="IPR000257">
    <property type="entry name" value="Uroporphyrinogen_deCOase"/>
</dbReference>
<feature type="domain" description="Uroporphyrinogen decarboxylase (URO-D)" evidence="1">
    <location>
        <begin position="90"/>
        <end position="294"/>
    </location>
</feature>